<organism evidence="2 3">
    <name type="scientific">Thermodesulforhabdus norvegica</name>
    <dbReference type="NCBI Taxonomy" id="39841"/>
    <lineage>
        <taxon>Bacteria</taxon>
        <taxon>Pseudomonadati</taxon>
        <taxon>Thermodesulfobacteriota</taxon>
        <taxon>Syntrophobacteria</taxon>
        <taxon>Syntrophobacterales</taxon>
        <taxon>Thermodesulforhabdaceae</taxon>
        <taxon>Thermodesulforhabdus</taxon>
    </lineage>
</organism>
<sequence length="198" mass="22360">MQPGSIVSFRNRDWVLLPAEEPDVALLRPLTGTSEDVVAVHLPLAQLLGYTFPFERLSPSRFPWPSSDEVADAQSVHLLWQAARLLLREGAAPFRSLGRISVRPRTYQLVPLMMALRIWPVRLLIADDVGVGKTIEAGLIVRELWEQGEIRRFAVLCPPYLCDQWQKELQEKFHFDAVVINSATAGRLDRQTPPGRSV</sequence>
<dbReference type="InterPro" id="IPR027417">
    <property type="entry name" value="P-loop_NTPase"/>
</dbReference>
<evidence type="ECO:0000259" key="1">
    <source>
        <dbReference type="Pfam" id="PF00176"/>
    </source>
</evidence>
<dbReference type="SUPFAM" id="SSF52540">
    <property type="entry name" value="P-loop containing nucleoside triphosphate hydrolases"/>
    <property type="match status" value="1"/>
</dbReference>
<protein>
    <recommendedName>
        <fullName evidence="1">SNF2 N-terminal domain-containing protein</fullName>
    </recommendedName>
</protein>
<dbReference type="RefSeq" id="WP_218148886.1">
    <property type="nucleotide sequence ID" value="NZ_FOUU01000009.1"/>
</dbReference>
<dbReference type="STRING" id="39841.SAMN05660836_02236"/>
<feature type="domain" description="SNF2 N-terminal" evidence="1">
    <location>
        <begin position="122"/>
        <end position="183"/>
    </location>
</feature>
<dbReference type="Gene3D" id="3.40.50.10810">
    <property type="entry name" value="Tandem AAA-ATPase domain"/>
    <property type="match status" value="1"/>
</dbReference>
<dbReference type="Proteomes" id="UP000199611">
    <property type="component" value="Unassembled WGS sequence"/>
</dbReference>
<gene>
    <name evidence="2" type="ORF">SAMN05660836_02236</name>
</gene>
<dbReference type="InterPro" id="IPR000330">
    <property type="entry name" value="SNF2_N"/>
</dbReference>
<keyword evidence="3" id="KW-1185">Reference proteome</keyword>
<name>A0A1I4VDX6_9BACT</name>
<evidence type="ECO:0000313" key="2">
    <source>
        <dbReference type="EMBL" id="SFM99310.1"/>
    </source>
</evidence>
<dbReference type="GO" id="GO:0005524">
    <property type="term" value="F:ATP binding"/>
    <property type="evidence" value="ECO:0007669"/>
    <property type="project" value="InterPro"/>
</dbReference>
<dbReference type="Pfam" id="PF00176">
    <property type="entry name" value="SNF2-rel_dom"/>
    <property type="match status" value="1"/>
</dbReference>
<reference evidence="2 3" key="1">
    <citation type="submission" date="2016-10" db="EMBL/GenBank/DDBJ databases">
        <authorList>
            <person name="de Groot N.N."/>
        </authorList>
    </citation>
    <scope>NUCLEOTIDE SEQUENCE [LARGE SCALE GENOMIC DNA]</scope>
    <source>
        <strain evidence="2 3">DSM 9990</strain>
    </source>
</reference>
<proteinExistence type="predicted"/>
<dbReference type="EMBL" id="FOUU01000009">
    <property type="protein sequence ID" value="SFM99310.1"/>
    <property type="molecule type" value="Genomic_DNA"/>
</dbReference>
<evidence type="ECO:0000313" key="3">
    <source>
        <dbReference type="Proteomes" id="UP000199611"/>
    </source>
</evidence>
<dbReference type="AlphaFoldDB" id="A0A1I4VDX6"/>
<dbReference type="InterPro" id="IPR038718">
    <property type="entry name" value="SNF2-like_sf"/>
</dbReference>
<accession>A0A1I4VDX6</accession>